<dbReference type="InterPro" id="IPR036396">
    <property type="entry name" value="Cyt_P450_sf"/>
</dbReference>
<organism evidence="7">
    <name type="scientific">Percolomonas cosmopolitus</name>
    <dbReference type="NCBI Taxonomy" id="63605"/>
    <lineage>
        <taxon>Eukaryota</taxon>
        <taxon>Discoba</taxon>
        <taxon>Heterolobosea</taxon>
        <taxon>Tetramitia</taxon>
        <taxon>Eutetramitia</taxon>
        <taxon>Percolomonadidae</taxon>
        <taxon>Percolomonas</taxon>
    </lineage>
</organism>
<dbReference type="SUPFAM" id="SSF48264">
    <property type="entry name" value="Cytochrome P450"/>
    <property type="match status" value="1"/>
</dbReference>
<dbReference type="EMBL" id="HBGD01002687">
    <property type="protein sequence ID" value="CAD9078996.1"/>
    <property type="molecule type" value="Transcribed_RNA"/>
</dbReference>
<evidence type="ECO:0000256" key="6">
    <source>
        <dbReference type="RuleBase" id="RU000461"/>
    </source>
</evidence>
<reference evidence="7" key="1">
    <citation type="submission" date="2021-01" db="EMBL/GenBank/DDBJ databases">
        <authorList>
            <person name="Corre E."/>
            <person name="Pelletier E."/>
            <person name="Niang G."/>
            <person name="Scheremetjew M."/>
            <person name="Finn R."/>
            <person name="Kale V."/>
            <person name="Holt S."/>
            <person name="Cochrane G."/>
            <person name="Meng A."/>
            <person name="Brown T."/>
            <person name="Cohen L."/>
        </authorList>
    </citation>
    <scope>NUCLEOTIDE SEQUENCE</scope>
    <source>
        <strain evidence="7">WS</strain>
    </source>
</reference>
<dbReference type="GO" id="GO:0005506">
    <property type="term" value="F:iron ion binding"/>
    <property type="evidence" value="ECO:0007669"/>
    <property type="project" value="InterPro"/>
</dbReference>
<dbReference type="GO" id="GO:0016705">
    <property type="term" value="F:oxidoreductase activity, acting on paired donors, with incorporation or reduction of molecular oxygen"/>
    <property type="evidence" value="ECO:0007669"/>
    <property type="project" value="InterPro"/>
</dbReference>
<proteinExistence type="inferred from homology"/>
<comment type="similarity">
    <text evidence="1 6">Belongs to the cytochrome P450 family.</text>
</comment>
<dbReference type="EMBL" id="HBGD01002688">
    <property type="protein sequence ID" value="CAD9078997.1"/>
    <property type="molecule type" value="Transcribed_RNA"/>
</dbReference>
<gene>
    <name evidence="7" type="ORF">PCOS0759_LOCUS2228</name>
    <name evidence="8" type="ORF">PCOS0759_LOCUS2229</name>
</gene>
<evidence type="ECO:0000313" key="7">
    <source>
        <dbReference type="EMBL" id="CAD9078996.1"/>
    </source>
</evidence>
<sequence length="471" mass="53724">MLLFCATTLLLRASEHQQRRKNKNAPPRVFSFLPNPLGSILGFATPVEFIKKSAQKYGPTFTAHILGKEMTFVTHPKDMDSVFGANDDQVSQREVYKFMTPVFGKGVVYDAKNSQRMMEQLHFVLSGLKTERFPHFVQIFEEETDKMIEELGDQGETDLFETLSKLIIFTASRSLLGEGVRSYLEDKNMADLYHNIDNGISPLSFFFPNVPMPSSFTRNKAVKEVYSIFKSLMAERRKNPDAAAGNQDVLELLMQAQYRNGKKVPEAHICGILLAGLFAGQHTSSITSTWTMVNIIKHQNVHKRVMAEQSEIMDSLDDTLSYDKVRSMHLLENCMNEALRMYPPLIMVMRYCKQSVKCGKYVIPEGNIVVVSTSVSGRHPDVFTNPDQYDPDRYDRREHKKYSHSDLLFGSGRHKCLGENFARLQISSICSKLLRAYEFEMAQPLPDVDYTSLVAGPKQKCIVRYKKRTTF</sequence>
<keyword evidence="4 5" id="KW-0408">Iron</keyword>
<dbReference type="GO" id="GO:0020037">
    <property type="term" value="F:heme binding"/>
    <property type="evidence" value="ECO:0007669"/>
    <property type="project" value="InterPro"/>
</dbReference>
<keyword evidence="6" id="KW-0560">Oxidoreductase</keyword>
<dbReference type="Gene3D" id="1.10.630.10">
    <property type="entry name" value="Cytochrome P450"/>
    <property type="match status" value="1"/>
</dbReference>
<evidence type="ECO:0000256" key="5">
    <source>
        <dbReference type="PIRSR" id="PIRSR602403-1"/>
    </source>
</evidence>
<dbReference type="InterPro" id="IPR017972">
    <property type="entry name" value="Cyt_P450_CS"/>
</dbReference>
<dbReference type="PROSITE" id="PS00086">
    <property type="entry name" value="CYTOCHROME_P450"/>
    <property type="match status" value="1"/>
</dbReference>
<protein>
    <submittedName>
        <fullName evidence="7">Uncharacterized protein</fullName>
    </submittedName>
</protein>
<dbReference type="AlphaFoldDB" id="A0A6U0K2R1"/>
<evidence type="ECO:0000256" key="1">
    <source>
        <dbReference type="ARBA" id="ARBA00010617"/>
    </source>
</evidence>
<dbReference type="GO" id="GO:0004497">
    <property type="term" value="F:monooxygenase activity"/>
    <property type="evidence" value="ECO:0007669"/>
    <property type="project" value="UniProtKB-KW"/>
</dbReference>
<keyword evidence="6" id="KW-0503">Monooxygenase</keyword>
<dbReference type="PRINTS" id="PR00385">
    <property type="entry name" value="P450"/>
</dbReference>
<keyword evidence="2 5" id="KW-0349">Heme</keyword>
<dbReference type="InterPro" id="IPR050529">
    <property type="entry name" value="CYP450_sterol_14alpha_dmase"/>
</dbReference>
<feature type="binding site" description="axial binding residue" evidence="5">
    <location>
        <position position="416"/>
    </location>
    <ligand>
        <name>heme</name>
        <dbReference type="ChEBI" id="CHEBI:30413"/>
    </ligand>
    <ligandPart>
        <name>Fe</name>
        <dbReference type="ChEBI" id="CHEBI:18248"/>
    </ligandPart>
</feature>
<dbReference type="CDD" id="cd11042">
    <property type="entry name" value="CYP51-like"/>
    <property type="match status" value="1"/>
</dbReference>
<keyword evidence="3 5" id="KW-0479">Metal-binding</keyword>
<evidence type="ECO:0000256" key="2">
    <source>
        <dbReference type="ARBA" id="ARBA00022617"/>
    </source>
</evidence>
<evidence type="ECO:0000313" key="8">
    <source>
        <dbReference type="EMBL" id="CAD9078997.1"/>
    </source>
</evidence>
<dbReference type="InterPro" id="IPR002403">
    <property type="entry name" value="Cyt_P450_E_grp-IV"/>
</dbReference>
<dbReference type="InterPro" id="IPR001128">
    <property type="entry name" value="Cyt_P450"/>
</dbReference>
<dbReference type="PANTHER" id="PTHR24304:SF2">
    <property type="entry name" value="24-HYDROXYCHOLESTEROL 7-ALPHA-HYDROXYLASE"/>
    <property type="match status" value="1"/>
</dbReference>
<accession>A0A6U0K2R1</accession>
<evidence type="ECO:0000256" key="3">
    <source>
        <dbReference type="ARBA" id="ARBA00022723"/>
    </source>
</evidence>
<evidence type="ECO:0000256" key="4">
    <source>
        <dbReference type="ARBA" id="ARBA00023004"/>
    </source>
</evidence>
<dbReference type="Pfam" id="PF00067">
    <property type="entry name" value="p450"/>
    <property type="match status" value="1"/>
</dbReference>
<dbReference type="PANTHER" id="PTHR24304">
    <property type="entry name" value="CYTOCHROME P450 FAMILY 7"/>
    <property type="match status" value="1"/>
</dbReference>
<comment type="cofactor">
    <cofactor evidence="5">
        <name>heme</name>
        <dbReference type="ChEBI" id="CHEBI:30413"/>
    </cofactor>
</comment>
<name>A0A6U0K2R1_9EUKA</name>
<dbReference type="PRINTS" id="PR00465">
    <property type="entry name" value="EP450IV"/>
</dbReference>